<evidence type="ECO:0000313" key="2">
    <source>
        <dbReference type="Proteomes" id="UP001151760"/>
    </source>
</evidence>
<evidence type="ECO:0000313" key="1">
    <source>
        <dbReference type="EMBL" id="GJS68009.1"/>
    </source>
</evidence>
<comment type="caution">
    <text evidence="1">The sequence shown here is derived from an EMBL/GenBank/DDBJ whole genome shotgun (WGS) entry which is preliminary data.</text>
</comment>
<reference evidence="1" key="2">
    <citation type="submission" date="2022-01" db="EMBL/GenBank/DDBJ databases">
        <authorList>
            <person name="Yamashiro T."/>
            <person name="Shiraishi A."/>
            <person name="Satake H."/>
            <person name="Nakayama K."/>
        </authorList>
    </citation>
    <scope>NUCLEOTIDE SEQUENCE</scope>
</reference>
<dbReference type="Proteomes" id="UP001151760">
    <property type="component" value="Unassembled WGS sequence"/>
</dbReference>
<dbReference type="EMBL" id="BQNB010009760">
    <property type="protein sequence ID" value="GJS68009.1"/>
    <property type="molecule type" value="Genomic_DNA"/>
</dbReference>
<protein>
    <submittedName>
        <fullName evidence="1">Uncharacterized protein</fullName>
    </submittedName>
</protein>
<name>A0ABQ4XRT7_9ASTR</name>
<proteinExistence type="predicted"/>
<accession>A0ABQ4XRT7</accession>
<gene>
    <name evidence="1" type="ORF">Tco_0682574</name>
</gene>
<keyword evidence="2" id="KW-1185">Reference proteome</keyword>
<organism evidence="1 2">
    <name type="scientific">Tanacetum coccineum</name>
    <dbReference type="NCBI Taxonomy" id="301880"/>
    <lineage>
        <taxon>Eukaryota</taxon>
        <taxon>Viridiplantae</taxon>
        <taxon>Streptophyta</taxon>
        <taxon>Embryophyta</taxon>
        <taxon>Tracheophyta</taxon>
        <taxon>Spermatophyta</taxon>
        <taxon>Magnoliopsida</taxon>
        <taxon>eudicotyledons</taxon>
        <taxon>Gunneridae</taxon>
        <taxon>Pentapetalae</taxon>
        <taxon>asterids</taxon>
        <taxon>campanulids</taxon>
        <taxon>Asterales</taxon>
        <taxon>Asteraceae</taxon>
        <taxon>Asteroideae</taxon>
        <taxon>Anthemideae</taxon>
        <taxon>Anthemidinae</taxon>
        <taxon>Tanacetum</taxon>
    </lineage>
</organism>
<reference evidence="1" key="1">
    <citation type="journal article" date="2022" name="Int. J. Mol. Sci.">
        <title>Draft Genome of Tanacetum Coccineum: Genomic Comparison of Closely Related Tanacetum-Family Plants.</title>
        <authorList>
            <person name="Yamashiro T."/>
            <person name="Shiraishi A."/>
            <person name="Nakayama K."/>
            <person name="Satake H."/>
        </authorList>
    </citation>
    <scope>NUCLEOTIDE SEQUENCE</scope>
</reference>
<sequence length="154" mass="17082">MSEGYFIGRLAEHFGLVSDEGLMGLSVIACVLPIINLDELVKFNICDVPAPVQAPQPPPAAAQGRTMPQRLARLEEEVHAPVHAPQPPPAAAQGRTMPQRLARLDEETITSLSLMMDQSRVRCMSYSDYQILYQRCTRHMTDDTSTLEPQQPDP</sequence>